<dbReference type="EMBL" id="LT853699">
    <property type="protein sequence ID" value="SMQ52988.1"/>
    <property type="molecule type" value="Genomic_DNA"/>
</dbReference>
<protein>
    <recommendedName>
        <fullName evidence="4">Hydrophobin</fullName>
    </recommendedName>
</protein>
<dbReference type="AlphaFoldDB" id="A0A1X7RZY8"/>
<accession>A0A1X7RZY8</accession>
<proteinExistence type="predicted"/>
<evidence type="ECO:0000313" key="2">
    <source>
        <dbReference type="EMBL" id="SMQ52988.1"/>
    </source>
</evidence>
<name>A0A1X7RZY8_ZYMT9</name>
<keyword evidence="1" id="KW-0732">Signal</keyword>
<gene>
    <name evidence="2" type="ORF">ZT3D7_G8141</name>
</gene>
<sequence>MKYLTTLAVLALSLAGTCAGDPVFCCQAPVKQPCSGYGNSICCAAPKYNNCVHQRIFKHPYAVDAVTNEEGPLVVHCSGNGILHCLK</sequence>
<keyword evidence="3" id="KW-1185">Reference proteome</keyword>
<evidence type="ECO:0000256" key="1">
    <source>
        <dbReference type="SAM" id="SignalP"/>
    </source>
</evidence>
<evidence type="ECO:0008006" key="4">
    <source>
        <dbReference type="Google" id="ProtNLM"/>
    </source>
</evidence>
<organism evidence="2 3">
    <name type="scientific">Zymoseptoria tritici (strain ST99CH_3D7)</name>
    <dbReference type="NCBI Taxonomy" id="1276538"/>
    <lineage>
        <taxon>Eukaryota</taxon>
        <taxon>Fungi</taxon>
        <taxon>Dikarya</taxon>
        <taxon>Ascomycota</taxon>
        <taxon>Pezizomycotina</taxon>
        <taxon>Dothideomycetes</taxon>
        <taxon>Dothideomycetidae</taxon>
        <taxon>Mycosphaerellales</taxon>
        <taxon>Mycosphaerellaceae</taxon>
        <taxon>Zymoseptoria</taxon>
    </lineage>
</organism>
<feature type="signal peptide" evidence="1">
    <location>
        <begin position="1"/>
        <end position="20"/>
    </location>
</feature>
<evidence type="ECO:0000313" key="3">
    <source>
        <dbReference type="Proteomes" id="UP000215127"/>
    </source>
</evidence>
<dbReference type="Proteomes" id="UP000215127">
    <property type="component" value="Chromosome 8"/>
</dbReference>
<feature type="chain" id="PRO_5012959726" description="Hydrophobin" evidence="1">
    <location>
        <begin position="21"/>
        <end position="87"/>
    </location>
</feature>
<reference evidence="2 3" key="1">
    <citation type="submission" date="2016-06" db="EMBL/GenBank/DDBJ databases">
        <authorList>
            <person name="Kjaerup R.B."/>
            <person name="Dalgaard T.S."/>
            <person name="Juul-Madsen H.R."/>
        </authorList>
    </citation>
    <scope>NUCLEOTIDE SEQUENCE [LARGE SCALE GENOMIC DNA]</scope>
</reference>